<evidence type="ECO:0000313" key="3">
    <source>
        <dbReference type="Proteomes" id="UP001519460"/>
    </source>
</evidence>
<dbReference type="Proteomes" id="UP001519460">
    <property type="component" value="Unassembled WGS sequence"/>
</dbReference>
<comment type="caution">
    <text evidence="2">The sequence shown here is derived from an EMBL/GenBank/DDBJ whole genome shotgun (WGS) entry which is preliminary data.</text>
</comment>
<organism evidence="2 3">
    <name type="scientific">Batillaria attramentaria</name>
    <dbReference type="NCBI Taxonomy" id="370345"/>
    <lineage>
        <taxon>Eukaryota</taxon>
        <taxon>Metazoa</taxon>
        <taxon>Spiralia</taxon>
        <taxon>Lophotrochozoa</taxon>
        <taxon>Mollusca</taxon>
        <taxon>Gastropoda</taxon>
        <taxon>Caenogastropoda</taxon>
        <taxon>Sorbeoconcha</taxon>
        <taxon>Cerithioidea</taxon>
        <taxon>Batillariidae</taxon>
        <taxon>Batillaria</taxon>
    </lineage>
</organism>
<dbReference type="AlphaFoldDB" id="A0ABD0JU45"/>
<protein>
    <submittedName>
        <fullName evidence="2">Uncharacterized protein</fullName>
    </submittedName>
</protein>
<proteinExistence type="predicted"/>
<reference evidence="2 3" key="1">
    <citation type="journal article" date="2023" name="Sci. Data">
        <title>Genome assembly of the Korean intertidal mud-creeper Batillaria attramentaria.</title>
        <authorList>
            <person name="Patra A.K."/>
            <person name="Ho P.T."/>
            <person name="Jun S."/>
            <person name="Lee S.J."/>
            <person name="Kim Y."/>
            <person name="Won Y.J."/>
        </authorList>
    </citation>
    <scope>NUCLEOTIDE SEQUENCE [LARGE SCALE GENOMIC DNA]</scope>
    <source>
        <strain evidence="2">Wonlab-2016</strain>
    </source>
</reference>
<evidence type="ECO:0000256" key="1">
    <source>
        <dbReference type="SAM" id="MobiDB-lite"/>
    </source>
</evidence>
<sequence length="194" mass="22370">MPLSRSAVRDQSEHSTKKKTMVGGWVDPASGVGVEFLTWLTALKHPLRTPLIRTLSYHRQKQPKPARGATLFPFHPRYTFSRQICITHPREDSEVVSGNECISRCSYRGRMLNSRCHARYIKARRLWPPAQLQLAHWSHTLTGQDYRQREKNILFVILLKAVGYIGYLCCCVKLKLKGTYQLCCFFFVLQGSDN</sequence>
<dbReference type="EMBL" id="JACVVK020000321">
    <property type="protein sequence ID" value="KAK7478610.1"/>
    <property type="molecule type" value="Genomic_DNA"/>
</dbReference>
<gene>
    <name evidence="2" type="ORF">BaRGS_00030142</name>
</gene>
<name>A0ABD0JU45_9CAEN</name>
<accession>A0ABD0JU45</accession>
<evidence type="ECO:0000313" key="2">
    <source>
        <dbReference type="EMBL" id="KAK7478610.1"/>
    </source>
</evidence>
<feature type="region of interest" description="Disordered" evidence="1">
    <location>
        <begin position="1"/>
        <end position="20"/>
    </location>
</feature>
<keyword evidence="3" id="KW-1185">Reference proteome</keyword>